<reference evidence="7 8" key="1">
    <citation type="submission" date="2018-03" db="EMBL/GenBank/DDBJ databases">
        <title>Genomic Encyclopedia of Archaeal and Bacterial Type Strains, Phase II (KMG-II): from individual species to whole genera.</title>
        <authorList>
            <person name="Goeker M."/>
        </authorList>
    </citation>
    <scope>NUCLEOTIDE SEQUENCE [LARGE SCALE GENOMIC DNA]</scope>
    <source>
        <strain evidence="7 8">DSM 45601</strain>
    </source>
</reference>
<dbReference type="InterPro" id="IPR001365">
    <property type="entry name" value="A_deaminase_dom"/>
</dbReference>
<feature type="domain" description="Adenosine deaminase" evidence="6">
    <location>
        <begin position="28"/>
        <end position="342"/>
    </location>
</feature>
<comment type="similarity">
    <text evidence="2">Belongs to the metallo-dependent hydrolases superfamily. Adenosine and AMP deaminases family.</text>
</comment>
<dbReference type="EMBL" id="PVZC01000004">
    <property type="protein sequence ID" value="PRX98872.1"/>
    <property type="molecule type" value="Genomic_DNA"/>
</dbReference>
<dbReference type="Proteomes" id="UP000237846">
    <property type="component" value="Unassembled WGS sequence"/>
</dbReference>
<evidence type="ECO:0000313" key="8">
    <source>
        <dbReference type="Proteomes" id="UP000237846"/>
    </source>
</evidence>
<dbReference type="GO" id="GO:0016814">
    <property type="term" value="F:hydrolase activity, acting on carbon-nitrogen (but not peptide) bonds, in cyclic amidines"/>
    <property type="evidence" value="ECO:0007669"/>
    <property type="project" value="UniProtKB-ARBA"/>
</dbReference>
<evidence type="ECO:0000256" key="4">
    <source>
        <dbReference type="ARBA" id="ARBA00022801"/>
    </source>
</evidence>
<dbReference type="NCBIfam" id="TIGR01430">
    <property type="entry name" value="aden_deam"/>
    <property type="match status" value="1"/>
</dbReference>
<dbReference type="PANTHER" id="PTHR43114:SF6">
    <property type="entry name" value="ADENINE DEAMINASE"/>
    <property type="match status" value="1"/>
</dbReference>
<dbReference type="GO" id="GO:0019239">
    <property type="term" value="F:deaminase activity"/>
    <property type="evidence" value="ECO:0007669"/>
    <property type="project" value="InterPro"/>
</dbReference>
<evidence type="ECO:0000256" key="3">
    <source>
        <dbReference type="ARBA" id="ARBA00022723"/>
    </source>
</evidence>
<proteinExistence type="inferred from homology"/>
<dbReference type="Pfam" id="PF00962">
    <property type="entry name" value="A_deaminase"/>
    <property type="match status" value="1"/>
</dbReference>
<dbReference type="InterPro" id="IPR006330">
    <property type="entry name" value="Ado/ade_deaminase"/>
</dbReference>
<dbReference type="InterPro" id="IPR032466">
    <property type="entry name" value="Metal_Hydrolase"/>
</dbReference>
<keyword evidence="4" id="KW-0378">Hydrolase</keyword>
<dbReference type="OrthoDB" id="9779574at2"/>
<dbReference type="PANTHER" id="PTHR43114">
    <property type="entry name" value="ADENINE DEAMINASE"/>
    <property type="match status" value="1"/>
</dbReference>
<keyword evidence="3" id="KW-0479">Metal-binding</keyword>
<evidence type="ECO:0000259" key="6">
    <source>
        <dbReference type="Pfam" id="PF00962"/>
    </source>
</evidence>
<organism evidence="7 8">
    <name type="scientific">Allonocardiopsis opalescens</name>
    <dbReference type="NCBI Taxonomy" id="1144618"/>
    <lineage>
        <taxon>Bacteria</taxon>
        <taxon>Bacillati</taxon>
        <taxon>Actinomycetota</taxon>
        <taxon>Actinomycetes</taxon>
        <taxon>Streptosporangiales</taxon>
        <taxon>Allonocardiopsis</taxon>
    </lineage>
</organism>
<name>A0A2T0Q4Z0_9ACTN</name>
<gene>
    <name evidence="7" type="ORF">CLV72_104452</name>
</gene>
<evidence type="ECO:0000313" key="7">
    <source>
        <dbReference type="EMBL" id="PRX98872.1"/>
    </source>
</evidence>
<accession>A0A2T0Q4Z0</accession>
<evidence type="ECO:0000256" key="1">
    <source>
        <dbReference type="ARBA" id="ARBA00001947"/>
    </source>
</evidence>
<comment type="caution">
    <text evidence="7">The sequence shown here is derived from an EMBL/GenBank/DDBJ whole genome shotgun (WGS) entry which is preliminary data.</text>
</comment>
<keyword evidence="5" id="KW-0862">Zinc</keyword>
<dbReference type="SUPFAM" id="SSF51556">
    <property type="entry name" value="Metallo-dependent hydrolases"/>
    <property type="match status" value="1"/>
</dbReference>
<keyword evidence="8" id="KW-1185">Reference proteome</keyword>
<protein>
    <submittedName>
        <fullName evidence="7">Adenosine deaminase</fullName>
    </submittedName>
</protein>
<evidence type="ECO:0000256" key="2">
    <source>
        <dbReference type="ARBA" id="ARBA00006676"/>
    </source>
</evidence>
<dbReference type="GO" id="GO:0046872">
    <property type="term" value="F:metal ion binding"/>
    <property type="evidence" value="ECO:0007669"/>
    <property type="project" value="UniProtKB-KW"/>
</dbReference>
<dbReference type="Gene3D" id="3.20.20.140">
    <property type="entry name" value="Metal-dependent hydrolases"/>
    <property type="match status" value="1"/>
</dbReference>
<dbReference type="AlphaFoldDB" id="A0A2T0Q4Z0"/>
<sequence length="361" mass="37782">MIGSAARPGRLAAVPDPSRTGRDLALLPKAHLHVHLEAAVRQATLREIAAAVGAVPPEPPPVAGFDGFRAFADHNALVRACLRRPEDFTRVAEEFLADEAAQGVRYVEVTFTAASHGERLGDLEMPLAAVLAGLERGRAAHGVEFGVLLDHSRRRSAARFRRTLDLALRYAPRGVVGIGVAGDESHPLAPFAEVVDAAAAAGVRLVHHAGECAGAASVREAVGLGRAARIGHGFRVLEDPAAVAELRERAIPLELCPSSNVALGLVPSLAAHPLPALVAAGLAVTLNTDVPAAARTTLAEEYRRVRDAFGYGDAELAGFARTAADASFAPTRVRAELHAGIDGWLAGGSSRDDRPRRSLAP</sequence>
<evidence type="ECO:0000256" key="5">
    <source>
        <dbReference type="ARBA" id="ARBA00022833"/>
    </source>
</evidence>
<comment type="cofactor">
    <cofactor evidence="1">
        <name>Zn(2+)</name>
        <dbReference type="ChEBI" id="CHEBI:29105"/>
    </cofactor>
</comment>